<gene>
    <name evidence="4" type="ORF">Ade02nite_69770</name>
</gene>
<protein>
    <submittedName>
        <fullName evidence="4">GNAT family N-acetyltransferase</fullName>
    </submittedName>
</protein>
<keyword evidence="1" id="KW-0808">Transferase</keyword>
<dbReference type="Proteomes" id="UP000609879">
    <property type="component" value="Unassembled WGS sequence"/>
</dbReference>
<dbReference type="PANTHER" id="PTHR43877">
    <property type="entry name" value="AMINOALKYLPHOSPHONATE N-ACETYLTRANSFERASE-RELATED-RELATED"/>
    <property type="match status" value="1"/>
</dbReference>
<accession>A0ABQ3YE98</accession>
<keyword evidence="2" id="KW-0012">Acyltransferase</keyword>
<evidence type="ECO:0000256" key="2">
    <source>
        <dbReference type="ARBA" id="ARBA00023315"/>
    </source>
</evidence>
<reference evidence="4 5" key="1">
    <citation type="submission" date="2021-01" db="EMBL/GenBank/DDBJ databases">
        <title>Whole genome shotgun sequence of Actinoplanes deccanensis NBRC 13994.</title>
        <authorList>
            <person name="Komaki H."/>
            <person name="Tamura T."/>
        </authorList>
    </citation>
    <scope>NUCLEOTIDE SEQUENCE [LARGE SCALE GENOMIC DNA]</scope>
    <source>
        <strain evidence="4 5">NBRC 13994</strain>
    </source>
</reference>
<dbReference type="RefSeq" id="WP_239169274.1">
    <property type="nucleotide sequence ID" value="NZ_BAAABO010000028.1"/>
</dbReference>
<sequence length="176" mass="18799">MTDTALADRALAADAAFVAEVTALVNAVYADAEKGIWTDGSPRTTPGEVASIVEAGELAVARLAGGLAGVVRVQQLLTGEGEFGMLAVDPAHRGTGAGRELVAFAEGWARGRGLPTMQLELLYPTAWEHPVKAFLRDWYTRIGYRIVRTADFAEAYPALAPRVATPCDFLVFHKTL</sequence>
<dbReference type="SUPFAM" id="SSF55729">
    <property type="entry name" value="Acyl-CoA N-acyltransferases (Nat)"/>
    <property type="match status" value="1"/>
</dbReference>
<evidence type="ECO:0000313" key="5">
    <source>
        <dbReference type="Proteomes" id="UP000609879"/>
    </source>
</evidence>
<dbReference type="PANTHER" id="PTHR43877:SF2">
    <property type="entry name" value="AMINOALKYLPHOSPHONATE N-ACETYLTRANSFERASE-RELATED"/>
    <property type="match status" value="1"/>
</dbReference>
<evidence type="ECO:0000259" key="3">
    <source>
        <dbReference type="PROSITE" id="PS51186"/>
    </source>
</evidence>
<dbReference type="Gene3D" id="3.40.630.30">
    <property type="match status" value="1"/>
</dbReference>
<dbReference type="InterPro" id="IPR000182">
    <property type="entry name" value="GNAT_dom"/>
</dbReference>
<dbReference type="PROSITE" id="PS51186">
    <property type="entry name" value="GNAT"/>
    <property type="match status" value="1"/>
</dbReference>
<feature type="domain" description="N-acetyltransferase" evidence="3">
    <location>
        <begin position="20"/>
        <end position="176"/>
    </location>
</feature>
<dbReference type="CDD" id="cd04301">
    <property type="entry name" value="NAT_SF"/>
    <property type="match status" value="1"/>
</dbReference>
<dbReference type="Pfam" id="PF00583">
    <property type="entry name" value="Acetyltransf_1"/>
    <property type="match status" value="1"/>
</dbReference>
<proteinExistence type="predicted"/>
<dbReference type="InterPro" id="IPR016181">
    <property type="entry name" value="Acyl_CoA_acyltransferase"/>
</dbReference>
<organism evidence="4 5">
    <name type="scientific">Paractinoplanes deccanensis</name>
    <dbReference type="NCBI Taxonomy" id="113561"/>
    <lineage>
        <taxon>Bacteria</taxon>
        <taxon>Bacillati</taxon>
        <taxon>Actinomycetota</taxon>
        <taxon>Actinomycetes</taxon>
        <taxon>Micromonosporales</taxon>
        <taxon>Micromonosporaceae</taxon>
        <taxon>Paractinoplanes</taxon>
    </lineage>
</organism>
<dbReference type="InterPro" id="IPR050832">
    <property type="entry name" value="Bact_Acetyltransf"/>
</dbReference>
<evidence type="ECO:0000313" key="4">
    <source>
        <dbReference type="EMBL" id="GID78336.1"/>
    </source>
</evidence>
<name>A0ABQ3YE98_9ACTN</name>
<dbReference type="EMBL" id="BOMI01000145">
    <property type="protein sequence ID" value="GID78336.1"/>
    <property type="molecule type" value="Genomic_DNA"/>
</dbReference>
<comment type="caution">
    <text evidence="4">The sequence shown here is derived from an EMBL/GenBank/DDBJ whole genome shotgun (WGS) entry which is preliminary data.</text>
</comment>
<keyword evidence="5" id="KW-1185">Reference proteome</keyword>
<evidence type="ECO:0000256" key="1">
    <source>
        <dbReference type="ARBA" id="ARBA00022679"/>
    </source>
</evidence>